<feature type="domain" description="PucR C-terminal helix-turn-helix" evidence="2">
    <location>
        <begin position="441"/>
        <end position="499"/>
    </location>
</feature>
<sequence>MPVTVDDLLREREFALTALVRSAEPDAGLVWASSSDLADPTPFLAERQLVLTTGSQFAAHEPGAELGEVIDAYVARLAAIGVVGIGFGTEVVRAGTPDELVDACRRHGLTLLEVPYRTPFLAISRWLAARLEREARARDEWGLAAQRAISAAALGAGGVAAVLDELARRLDARVLLFGESGAVRSAHPRSAIRRDSDVDARIAAEAARLLAAGRRAGSELEVDGAHVWFQTLGAGGRLDGVIAGVAATGSAPPDRPARAVVAGAVALTEVAAGAAREAVRLARALRRRALVALLAGRRDDAVGLLAELGATVPNGAVTVVVARLDDIAADRALAVLGDALAAELDGRLVLVAESPRAEALAPRLTGLGAAVGTAAQLGVDALEAGVARAGTAARRAAAGESVDWAALPDEPLGLAIGAGGLRELAAARLGPLEDDAASAELLRCARVWLQNNGAWDAAARELGIHRHSLRDRMTKLEQRLGVDLARFDARAELWMLLRARDAGTH</sequence>
<organism evidence="3 4">
    <name type="scientific">Schumannella soli</name>
    <dbReference type="NCBI Taxonomy" id="2590779"/>
    <lineage>
        <taxon>Bacteria</taxon>
        <taxon>Bacillati</taxon>
        <taxon>Actinomycetota</taxon>
        <taxon>Actinomycetes</taxon>
        <taxon>Micrococcales</taxon>
        <taxon>Microbacteriaceae</taxon>
        <taxon>Schumannella</taxon>
    </lineage>
</organism>
<evidence type="ECO:0000313" key="3">
    <source>
        <dbReference type="EMBL" id="TPW75630.1"/>
    </source>
</evidence>
<dbReference type="Pfam" id="PF07905">
    <property type="entry name" value="PucR"/>
    <property type="match status" value="1"/>
</dbReference>
<evidence type="ECO:0000259" key="1">
    <source>
        <dbReference type="Pfam" id="PF07905"/>
    </source>
</evidence>
<dbReference type="RefSeq" id="WP_141162990.1">
    <property type="nucleotide sequence ID" value="NZ_VHQG01000002.1"/>
</dbReference>
<dbReference type="Pfam" id="PF13556">
    <property type="entry name" value="HTH_30"/>
    <property type="match status" value="1"/>
</dbReference>
<dbReference type="Gene3D" id="1.10.10.2840">
    <property type="entry name" value="PucR C-terminal helix-turn-helix domain"/>
    <property type="match status" value="1"/>
</dbReference>
<dbReference type="InterPro" id="IPR012914">
    <property type="entry name" value="PucR_dom"/>
</dbReference>
<keyword evidence="4" id="KW-1185">Reference proteome</keyword>
<reference evidence="3 4" key="1">
    <citation type="submission" date="2019-06" db="EMBL/GenBank/DDBJ databases">
        <authorList>
            <person name="Li F."/>
        </authorList>
    </citation>
    <scope>NUCLEOTIDE SEQUENCE [LARGE SCALE GENOMIC DNA]</scope>
    <source>
        <strain evidence="3 4">10F1D-1</strain>
    </source>
</reference>
<dbReference type="Proteomes" id="UP000316252">
    <property type="component" value="Unassembled WGS sequence"/>
</dbReference>
<dbReference type="InterPro" id="IPR042070">
    <property type="entry name" value="PucR_C-HTH_sf"/>
</dbReference>
<proteinExistence type="predicted"/>
<dbReference type="OrthoDB" id="8450798at2"/>
<dbReference type="PANTHER" id="PTHR33744">
    <property type="entry name" value="CARBOHYDRATE DIACID REGULATOR"/>
    <property type="match status" value="1"/>
</dbReference>
<comment type="caution">
    <text evidence="3">The sequence shown here is derived from an EMBL/GenBank/DDBJ whole genome shotgun (WGS) entry which is preliminary data.</text>
</comment>
<accession>A0A506Y200</accession>
<dbReference type="AlphaFoldDB" id="A0A506Y200"/>
<feature type="domain" description="Purine catabolism PurC-like" evidence="1">
    <location>
        <begin position="8"/>
        <end position="125"/>
    </location>
</feature>
<evidence type="ECO:0000259" key="2">
    <source>
        <dbReference type="Pfam" id="PF13556"/>
    </source>
</evidence>
<dbReference type="EMBL" id="VHQG01000002">
    <property type="protein sequence ID" value="TPW75630.1"/>
    <property type="molecule type" value="Genomic_DNA"/>
</dbReference>
<dbReference type="InterPro" id="IPR051448">
    <property type="entry name" value="CdaR-like_regulators"/>
</dbReference>
<dbReference type="InterPro" id="IPR025736">
    <property type="entry name" value="PucR_C-HTH_dom"/>
</dbReference>
<gene>
    <name evidence="3" type="ORF">FJ657_07040</name>
</gene>
<dbReference type="PANTHER" id="PTHR33744:SF1">
    <property type="entry name" value="DNA-BINDING TRANSCRIPTIONAL ACTIVATOR ADER"/>
    <property type="match status" value="1"/>
</dbReference>
<protein>
    <submittedName>
        <fullName evidence="3">PucR family transcriptional regulator</fullName>
    </submittedName>
</protein>
<evidence type="ECO:0000313" key="4">
    <source>
        <dbReference type="Proteomes" id="UP000316252"/>
    </source>
</evidence>
<name>A0A506Y200_9MICO</name>